<protein>
    <recommendedName>
        <fullName evidence="1">NurA domain-containing protein</fullName>
    </recommendedName>
</protein>
<gene>
    <name evidence="2" type="ORF">HYR64_08300</name>
</gene>
<dbReference type="InterPro" id="IPR012337">
    <property type="entry name" value="RNaseH-like_sf"/>
</dbReference>
<sequence>MGDAWTFRSVFGGDPDIRIVAPTMRSDDDFEAFAKPVSESTALDAPVVEGVSFEVRDVPAVEASGFTHFLDGAQRAWPVMYHGLNPVRIAHTSAAMLRRTDREVEAPTERTWEGGLAVYAVPEIAARVPSDVGPVPIKLDEDDNTPIKVGDKIRKAIEQRRGGIEVALAAGFDNDGWLLIDGGIGRPLDRNPGLRQVAGVVKTHARQYFKSAERVAKILSMREGQRTSVFLREADPAQGHEVYSFYLKLHDSESQGPLFGVIRVEIPPLPESLARADEIAGWLLVERAPLSLPDRRYDRLLYPIHLVEMHLKARQPTDAAILGRIG</sequence>
<dbReference type="EMBL" id="JACOSL010000051">
    <property type="protein sequence ID" value="MBI1757089.1"/>
    <property type="molecule type" value="Genomic_DNA"/>
</dbReference>
<evidence type="ECO:0000259" key="1">
    <source>
        <dbReference type="Pfam" id="PF09376"/>
    </source>
</evidence>
<name>A0A931LVQ0_FIMGI</name>
<feature type="domain" description="NurA" evidence="1">
    <location>
        <begin position="179"/>
        <end position="314"/>
    </location>
</feature>
<organism evidence="2 3">
    <name type="scientific">Fimbriimonas ginsengisoli</name>
    <dbReference type="NCBI Taxonomy" id="1005039"/>
    <lineage>
        <taxon>Bacteria</taxon>
        <taxon>Bacillati</taxon>
        <taxon>Armatimonadota</taxon>
        <taxon>Fimbriimonadia</taxon>
        <taxon>Fimbriimonadales</taxon>
        <taxon>Fimbriimonadaceae</taxon>
        <taxon>Fimbriimonas</taxon>
    </lineage>
</organism>
<evidence type="ECO:0000313" key="3">
    <source>
        <dbReference type="Proteomes" id="UP000727962"/>
    </source>
</evidence>
<evidence type="ECO:0000313" key="2">
    <source>
        <dbReference type="EMBL" id="MBI1757089.1"/>
    </source>
</evidence>
<dbReference type="Pfam" id="PF09376">
    <property type="entry name" value="NurA"/>
    <property type="match status" value="1"/>
</dbReference>
<proteinExistence type="predicted"/>
<reference evidence="2" key="1">
    <citation type="submission" date="2020-07" db="EMBL/GenBank/DDBJ databases">
        <title>Huge and variable diversity of episymbiotic CPR bacteria and DPANN archaea in groundwater ecosystems.</title>
        <authorList>
            <person name="He C.Y."/>
            <person name="Keren R."/>
            <person name="Whittaker M."/>
            <person name="Farag I.F."/>
            <person name="Doudna J."/>
            <person name="Cate J.H.D."/>
            <person name="Banfield J.F."/>
        </authorList>
    </citation>
    <scope>NUCLEOTIDE SEQUENCE</scope>
    <source>
        <strain evidence="2">NC_groundwater_17_Pr7_B-0.1um_64_12</strain>
    </source>
</reference>
<accession>A0A931LVQ0</accession>
<dbReference type="AlphaFoldDB" id="A0A931LVQ0"/>
<comment type="caution">
    <text evidence="2">The sequence shown here is derived from an EMBL/GenBank/DDBJ whole genome shotgun (WGS) entry which is preliminary data.</text>
</comment>
<dbReference type="Proteomes" id="UP000727962">
    <property type="component" value="Unassembled WGS sequence"/>
</dbReference>
<dbReference type="InterPro" id="IPR018977">
    <property type="entry name" value="NurA_domain"/>
</dbReference>
<dbReference type="SUPFAM" id="SSF53098">
    <property type="entry name" value="Ribonuclease H-like"/>
    <property type="match status" value="1"/>
</dbReference>